<name>A0A165YLL9_9AGAM</name>
<evidence type="ECO:0000256" key="1">
    <source>
        <dbReference type="SAM" id="Phobius"/>
    </source>
</evidence>
<keyword evidence="1" id="KW-0812">Transmembrane</keyword>
<proteinExistence type="predicted"/>
<dbReference type="Proteomes" id="UP000076798">
    <property type="component" value="Unassembled WGS sequence"/>
</dbReference>
<keyword evidence="1" id="KW-1133">Transmembrane helix</keyword>
<organism evidence="2 3">
    <name type="scientific">Sistotremastrum suecicum HHB10207 ss-3</name>
    <dbReference type="NCBI Taxonomy" id="1314776"/>
    <lineage>
        <taxon>Eukaryota</taxon>
        <taxon>Fungi</taxon>
        <taxon>Dikarya</taxon>
        <taxon>Basidiomycota</taxon>
        <taxon>Agaricomycotina</taxon>
        <taxon>Agaricomycetes</taxon>
        <taxon>Sistotremastrales</taxon>
        <taxon>Sistotremastraceae</taxon>
        <taxon>Sistotremastrum</taxon>
    </lineage>
</organism>
<evidence type="ECO:0000313" key="2">
    <source>
        <dbReference type="EMBL" id="KZT33375.1"/>
    </source>
</evidence>
<evidence type="ECO:0000313" key="3">
    <source>
        <dbReference type="Proteomes" id="UP000076798"/>
    </source>
</evidence>
<protein>
    <submittedName>
        <fullName evidence="2">Uncharacterized protein</fullName>
    </submittedName>
</protein>
<accession>A0A165YLL9</accession>
<dbReference type="EMBL" id="KV428245">
    <property type="protein sequence ID" value="KZT33375.1"/>
    <property type="molecule type" value="Genomic_DNA"/>
</dbReference>
<keyword evidence="1" id="KW-0472">Membrane</keyword>
<sequence length="111" mass="12019">MADFPGFTYAIYAASFLGIIYVSTTLQKWYHQCQLGGFAHGERSASEARLSSASDSLAPHPAGFYIALLEWSMRIWRREVSLPIVAAGDECLAPCAQAGAPFSETNSELAV</sequence>
<keyword evidence="3" id="KW-1185">Reference proteome</keyword>
<reference evidence="2 3" key="1">
    <citation type="journal article" date="2016" name="Mol. Biol. Evol.">
        <title>Comparative Genomics of Early-Diverging Mushroom-Forming Fungi Provides Insights into the Origins of Lignocellulose Decay Capabilities.</title>
        <authorList>
            <person name="Nagy L.G."/>
            <person name="Riley R."/>
            <person name="Tritt A."/>
            <person name="Adam C."/>
            <person name="Daum C."/>
            <person name="Floudas D."/>
            <person name="Sun H."/>
            <person name="Yadav J.S."/>
            <person name="Pangilinan J."/>
            <person name="Larsson K.H."/>
            <person name="Matsuura K."/>
            <person name="Barry K."/>
            <person name="Labutti K."/>
            <person name="Kuo R."/>
            <person name="Ohm R.A."/>
            <person name="Bhattacharya S.S."/>
            <person name="Shirouzu T."/>
            <person name="Yoshinaga Y."/>
            <person name="Martin F.M."/>
            <person name="Grigoriev I.V."/>
            <person name="Hibbett D.S."/>
        </authorList>
    </citation>
    <scope>NUCLEOTIDE SEQUENCE [LARGE SCALE GENOMIC DNA]</scope>
    <source>
        <strain evidence="2 3">HHB10207 ss-3</strain>
    </source>
</reference>
<gene>
    <name evidence="2" type="ORF">SISSUDRAFT_1054285</name>
</gene>
<dbReference type="AlphaFoldDB" id="A0A165YLL9"/>
<feature type="transmembrane region" description="Helical" evidence="1">
    <location>
        <begin position="6"/>
        <end position="24"/>
    </location>
</feature>